<feature type="domain" description="F-box" evidence="1">
    <location>
        <begin position="8"/>
        <end position="56"/>
    </location>
</feature>
<dbReference type="EMBL" id="JAPQKI010000011">
    <property type="protein sequence ID" value="KAJ5082187.1"/>
    <property type="molecule type" value="Genomic_DNA"/>
</dbReference>
<proteinExistence type="predicted"/>
<reference evidence="2" key="2">
    <citation type="journal article" date="2023" name="IMA Fungus">
        <title>Comparative genomic study of the Penicillium genus elucidates a diverse pangenome and 15 lateral gene transfer events.</title>
        <authorList>
            <person name="Petersen C."/>
            <person name="Sorensen T."/>
            <person name="Nielsen M.R."/>
            <person name="Sondergaard T.E."/>
            <person name="Sorensen J.L."/>
            <person name="Fitzpatrick D.A."/>
            <person name="Frisvad J.C."/>
            <person name="Nielsen K.L."/>
        </authorList>
    </citation>
    <scope>NUCLEOTIDE SEQUENCE</scope>
    <source>
        <strain evidence="2">IBT 30761</strain>
    </source>
</reference>
<dbReference type="SUPFAM" id="SSF81383">
    <property type="entry name" value="F-box domain"/>
    <property type="match status" value="1"/>
</dbReference>
<dbReference type="SMART" id="SM00256">
    <property type="entry name" value="FBOX"/>
    <property type="match status" value="1"/>
</dbReference>
<keyword evidence="3" id="KW-1185">Reference proteome</keyword>
<sequence>MTKANEIVQGASALPAEIITLILQELDMHTLLVSAQRVCRLWTSLIRKTNSLQEKLFFKPICENSRSKRTFNPLLASKFSTFVPRNHCDLKGILPTNPREWIDLTMLDLLRDLTSTRRYLRADASWRKMLIQQPPATTLGYISENFSLGEFTLGKPLPIKDKGLRMGTFFGWILSRPNCNFAEGSGVSVFFGGPLPANTPLFNSGGVLERVYTQIVAEHDVILFVRDGSTPECVRGKEGKSEDEMVRDYIHWCCEDAGIPLQDLPLENFERGPDGGLVDYQSAALGMR</sequence>
<evidence type="ECO:0000259" key="1">
    <source>
        <dbReference type="PROSITE" id="PS50181"/>
    </source>
</evidence>
<accession>A0A9W9JV19</accession>
<dbReference type="GeneID" id="81362700"/>
<dbReference type="InterPro" id="IPR036047">
    <property type="entry name" value="F-box-like_dom_sf"/>
</dbReference>
<evidence type="ECO:0000313" key="3">
    <source>
        <dbReference type="Proteomes" id="UP001149074"/>
    </source>
</evidence>
<evidence type="ECO:0000313" key="2">
    <source>
        <dbReference type="EMBL" id="KAJ5082187.1"/>
    </source>
</evidence>
<dbReference type="OrthoDB" id="3800738at2759"/>
<dbReference type="Pfam" id="PF12937">
    <property type="entry name" value="F-box-like"/>
    <property type="match status" value="1"/>
</dbReference>
<comment type="caution">
    <text evidence="2">The sequence shown here is derived from an EMBL/GenBank/DDBJ whole genome shotgun (WGS) entry which is preliminary data.</text>
</comment>
<dbReference type="AlphaFoldDB" id="A0A9W9JV19"/>
<dbReference type="PROSITE" id="PS50181">
    <property type="entry name" value="FBOX"/>
    <property type="match status" value="1"/>
</dbReference>
<dbReference type="Proteomes" id="UP001149074">
    <property type="component" value="Unassembled WGS sequence"/>
</dbReference>
<reference evidence="2" key="1">
    <citation type="submission" date="2022-11" db="EMBL/GenBank/DDBJ databases">
        <authorList>
            <person name="Petersen C."/>
        </authorList>
    </citation>
    <scope>NUCLEOTIDE SEQUENCE</scope>
    <source>
        <strain evidence="2">IBT 30761</strain>
    </source>
</reference>
<dbReference type="InterPro" id="IPR001810">
    <property type="entry name" value="F-box_dom"/>
</dbReference>
<organism evidence="2 3">
    <name type="scientific">Penicillium argentinense</name>
    <dbReference type="NCBI Taxonomy" id="1131581"/>
    <lineage>
        <taxon>Eukaryota</taxon>
        <taxon>Fungi</taxon>
        <taxon>Dikarya</taxon>
        <taxon>Ascomycota</taxon>
        <taxon>Pezizomycotina</taxon>
        <taxon>Eurotiomycetes</taxon>
        <taxon>Eurotiomycetidae</taxon>
        <taxon>Eurotiales</taxon>
        <taxon>Aspergillaceae</taxon>
        <taxon>Penicillium</taxon>
    </lineage>
</organism>
<dbReference type="RefSeq" id="XP_056468709.1">
    <property type="nucleotide sequence ID" value="XM_056623721.1"/>
</dbReference>
<dbReference type="Gene3D" id="1.20.1280.50">
    <property type="match status" value="1"/>
</dbReference>
<name>A0A9W9JV19_9EURO</name>
<gene>
    <name evidence="2" type="ORF">N7532_011230</name>
</gene>
<protein>
    <recommendedName>
        <fullName evidence="1">F-box domain-containing protein</fullName>
    </recommendedName>
</protein>